<evidence type="ECO:0000259" key="9">
    <source>
        <dbReference type="PROSITE" id="PS50833"/>
    </source>
</evidence>
<keyword evidence="11" id="KW-1185">Reference proteome</keyword>
<keyword evidence="2" id="KW-0690">Ribosome biogenesis</keyword>
<comment type="subcellular location">
    <subcellularLocation>
        <location evidence="1">Nucleus</location>
        <location evidence="1">Nucleolus</location>
    </subcellularLocation>
</comment>
<evidence type="ECO:0000256" key="3">
    <source>
        <dbReference type="ARBA" id="ARBA00022552"/>
    </source>
</evidence>
<evidence type="ECO:0000256" key="7">
    <source>
        <dbReference type="ARBA" id="ARBA00043178"/>
    </source>
</evidence>
<evidence type="ECO:0000256" key="1">
    <source>
        <dbReference type="ARBA" id="ARBA00004604"/>
    </source>
</evidence>
<dbReference type="EMBL" id="LWLT01000012">
    <property type="status" value="NOT_ANNOTATED_CDS"/>
    <property type="molecule type" value="Genomic_DNA"/>
</dbReference>
<evidence type="ECO:0000256" key="5">
    <source>
        <dbReference type="ARBA" id="ARBA00040221"/>
    </source>
</evidence>
<accession>A0A452FRH4</accession>
<protein>
    <recommendedName>
        <fullName evidence="5">Ribosome production factor 1</fullName>
    </recommendedName>
    <alternativeName>
        <fullName evidence="7">Brix domain-containing protein 5</fullName>
    </alternativeName>
    <alternativeName>
        <fullName evidence="6">Ribosome biogenesis protein RPF1</fullName>
    </alternativeName>
</protein>
<evidence type="ECO:0000256" key="8">
    <source>
        <dbReference type="SAM" id="MobiDB-lite"/>
    </source>
</evidence>
<reference evidence="10 11" key="1">
    <citation type="submission" date="2016-04" db="EMBL/GenBank/DDBJ databases">
        <title>Polished mammalian reference genomes with single-molecule sequencing and chromosome conformation capture applied to the Capra hircus genome.</title>
        <authorList>
            <person name="Bickhart D.M."/>
            <person name="Koren S."/>
            <person name="Rosen B."/>
            <person name="Hastie A."/>
            <person name="Liachko I."/>
            <person name="Sullivan S.T."/>
            <person name="Burton J."/>
            <person name="Sayre B.L."/>
            <person name="Huson H.J."/>
            <person name="Lee J."/>
            <person name="Lam E."/>
            <person name="Kelley C.M."/>
            <person name="Hutchison J.L."/>
            <person name="Zhou Y."/>
            <person name="Sun J."/>
            <person name="Crisa A."/>
            <person name="Schwartz J.C."/>
            <person name="Hammond J.A."/>
            <person name="Schroeder S.G."/>
            <person name="Liu G.E."/>
            <person name="Dunham M."/>
            <person name="Shendure J."/>
            <person name="Sonstegard T.S."/>
            <person name="Phillippy A.M."/>
            <person name="Van Tassell C.P."/>
            <person name="Smith T.P."/>
        </authorList>
    </citation>
    <scope>NUCLEOTIDE SEQUENCE [LARGE SCALE GENOMIC DNA]</scope>
</reference>
<dbReference type="PANTHER" id="PTHR22734">
    <property type="entry name" value="U3 SMALL NUCLEOLAR RIBONUCLEOPROTEIN PROTEIN IMP4"/>
    <property type="match status" value="1"/>
</dbReference>
<evidence type="ECO:0000256" key="2">
    <source>
        <dbReference type="ARBA" id="ARBA00022517"/>
    </source>
</evidence>
<dbReference type="GO" id="GO:0000470">
    <property type="term" value="P:maturation of LSU-rRNA"/>
    <property type="evidence" value="ECO:0007669"/>
    <property type="project" value="TreeGrafter"/>
</dbReference>
<dbReference type="InterPro" id="IPR044281">
    <property type="entry name" value="IMP4/RPF1"/>
</dbReference>
<dbReference type="PANTHER" id="PTHR22734:SF3">
    <property type="entry name" value="RIBOSOME PRODUCTION FACTOR 1"/>
    <property type="match status" value="1"/>
</dbReference>
<dbReference type="PROSITE" id="PS50833">
    <property type="entry name" value="BRIX"/>
    <property type="match status" value="1"/>
</dbReference>
<dbReference type="STRING" id="9925.ENSCHIP00000026924"/>
<dbReference type="InterPro" id="IPR007109">
    <property type="entry name" value="Brix"/>
</dbReference>
<dbReference type="SUPFAM" id="SSF52954">
    <property type="entry name" value="Class II aaRS ABD-related"/>
    <property type="match status" value="1"/>
</dbReference>
<dbReference type="SMART" id="SM00879">
    <property type="entry name" value="Brix"/>
    <property type="match status" value="1"/>
</dbReference>
<dbReference type="GO" id="GO:0005730">
    <property type="term" value="C:nucleolus"/>
    <property type="evidence" value="ECO:0007669"/>
    <property type="project" value="UniProtKB-SubCell"/>
</dbReference>
<dbReference type="Proteomes" id="UP000291000">
    <property type="component" value="Chromosome 9"/>
</dbReference>
<evidence type="ECO:0000256" key="6">
    <source>
        <dbReference type="ARBA" id="ARBA00042600"/>
    </source>
</evidence>
<dbReference type="AlphaFoldDB" id="A0A452FRH4"/>
<name>A0A452FRH4_CAPHI</name>
<evidence type="ECO:0000313" key="11">
    <source>
        <dbReference type="Proteomes" id="UP000291000"/>
    </source>
</evidence>
<proteinExistence type="predicted"/>
<evidence type="ECO:0000313" key="10">
    <source>
        <dbReference type="Ensembl" id="ENSCHIP00000026924.1"/>
    </source>
</evidence>
<dbReference type="GO" id="GO:0042134">
    <property type="term" value="F:rRNA primary transcript binding"/>
    <property type="evidence" value="ECO:0007669"/>
    <property type="project" value="InterPro"/>
</dbReference>
<keyword evidence="3" id="KW-0698">rRNA processing</keyword>
<organism evidence="10 11">
    <name type="scientific">Capra hircus</name>
    <name type="common">Goat</name>
    <dbReference type="NCBI Taxonomy" id="9925"/>
    <lineage>
        <taxon>Eukaryota</taxon>
        <taxon>Metazoa</taxon>
        <taxon>Chordata</taxon>
        <taxon>Craniata</taxon>
        <taxon>Vertebrata</taxon>
        <taxon>Euteleostomi</taxon>
        <taxon>Mammalia</taxon>
        <taxon>Eutheria</taxon>
        <taxon>Laurasiatheria</taxon>
        <taxon>Artiodactyla</taxon>
        <taxon>Ruminantia</taxon>
        <taxon>Pecora</taxon>
        <taxon>Bovidae</taxon>
        <taxon>Caprinae</taxon>
        <taxon>Capra</taxon>
    </lineage>
</organism>
<feature type="region of interest" description="Disordered" evidence="8">
    <location>
        <begin position="116"/>
        <end position="135"/>
    </location>
</feature>
<dbReference type="Ensembl" id="ENSCHIT00000034791.1">
    <property type="protein sequence ID" value="ENSCHIP00000026924.1"/>
    <property type="gene ID" value="ENSCHIG00000023074.1"/>
</dbReference>
<comment type="function">
    <text evidence="4">May be required for ribosome biogenesis.</text>
</comment>
<evidence type="ECO:0000256" key="4">
    <source>
        <dbReference type="ARBA" id="ARBA00037314"/>
    </source>
</evidence>
<reference evidence="10" key="2">
    <citation type="submission" date="2025-08" db="UniProtKB">
        <authorList>
            <consortium name="Ensembl"/>
        </authorList>
    </citation>
    <scope>IDENTIFICATION</scope>
</reference>
<dbReference type="GO" id="GO:0000460">
    <property type="term" value="P:maturation of 5.8S rRNA"/>
    <property type="evidence" value="ECO:0007669"/>
    <property type="project" value="TreeGrafter"/>
</dbReference>
<reference evidence="10" key="3">
    <citation type="submission" date="2025-09" db="UniProtKB">
        <authorList>
            <consortium name="Ensembl"/>
        </authorList>
    </citation>
    <scope>IDENTIFICATION</scope>
</reference>
<dbReference type="GO" id="GO:0030687">
    <property type="term" value="C:preribosome, large subunit precursor"/>
    <property type="evidence" value="ECO:0007669"/>
    <property type="project" value="TreeGrafter"/>
</dbReference>
<sequence length="323" mass="36749">METVKRLVVATGSRGVGRTATQSVEDFQGSETILCNATTLLSKPTGRSTSKGVFEQEGLKRKAATEETQEAAVAEDGVMESRVQPLKTAAFPPGFSISEIKNKQCGRKSWQLRKTQREALSDKVPPKPVPKTRDNHIYPHDEEVVYDEATDKFVSYFNRQTSPKILITISVRLYDHFSAVIPNSHAYYRRALVLKKLFHIAISRDFTDLIVINEDHKMPNGLILSQLPNGSVAQFEQCSSLKKLRRGNDPIVATFHNQQNYIIFGCHRYIFKSEKKMGIQELAPHFTLKLGSLQKGTFDSKYGEYECVHKPWEMDRSRRKFHL</sequence>
<dbReference type="GeneTree" id="ENSGT00940000153231"/>
<feature type="domain" description="Brix" evidence="9">
    <location>
        <begin position="152"/>
        <end position="299"/>
    </location>
</feature>
<dbReference type="Gene3D" id="3.40.50.10480">
    <property type="entry name" value="Probable brix-domain ribosomal biogenesis protein"/>
    <property type="match status" value="1"/>
</dbReference>